<evidence type="ECO:0000313" key="5">
    <source>
        <dbReference type="Proteomes" id="UP000319852"/>
    </source>
</evidence>
<dbReference type="RefSeq" id="WP_145061796.1">
    <property type="nucleotide sequence ID" value="NZ_CP036263.1"/>
</dbReference>
<dbReference type="PANTHER" id="PTHR47572:SF4">
    <property type="entry name" value="LACTONASE DRP35"/>
    <property type="match status" value="1"/>
</dbReference>
<sequence length="357" mass="39044" precursor="true">MKSQLQLVCSLLPAVLVSITATCDAKEFATTGEIERIDPAFDKIVSSDAKIEVLAEGFTWSEGPVWVPQKDRIDGGYLLFSDVPNNVVHRWDEVDGLSTFLKPSGFTGKTTNANETGSNGLALDAKGRLVLCQHGDRRLARLKESLANPTPEYETLVNRFEGKRFHSPNDLVIHSSGEIYFTDPPYGLAKKWKDPSREMDFQGIYRLSADGSELSLLVSELHAPNGIAFSPDEKTLYVTQSHRPAPVVMAYLVREVRGKDDHSDFFIEAGRVFFDASELVKTRTGMPDGMKVDASGNVFATGPGGVLVISPEGKHLGSIRTGGVIANCAFGDDGKTLYMTSHERLCRVRVLTTGQGF</sequence>
<feature type="domain" description="SMP-30/Gluconolactonase/LRE-like region" evidence="3">
    <location>
        <begin position="60"/>
        <end position="342"/>
    </location>
</feature>
<reference evidence="4 5" key="1">
    <citation type="submission" date="2019-02" db="EMBL/GenBank/DDBJ databases">
        <title>Deep-cultivation of Planctomycetes and their phenomic and genomic characterization uncovers novel biology.</title>
        <authorList>
            <person name="Wiegand S."/>
            <person name="Jogler M."/>
            <person name="Boedeker C."/>
            <person name="Pinto D."/>
            <person name="Vollmers J."/>
            <person name="Rivas-Marin E."/>
            <person name="Kohn T."/>
            <person name="Peeters S.H."/>
            <person name="Heuer A."/>
            <person name="Rast P."/>
            <person name="Oberbeckmann S."/>
            <person name="Bunk B."/>
            <person name="Jeske O."/>
            <person name="Meyerdierks A."/>
            <person name="Storesund J.E."/>
            <person name="Kallscheuer N."/>
            <person name="Luecker S."/>
            <person name="Lage O.M."/>
            <person name="Pohl T."/>
            <person name="Merkel B.J."/>
            <person name="Hornburger P."/>
            <person name="Mueller R.-W."/>
            <person name="Bruemmer F."/>
            <person name="Labrenz M."/>
            <person name="Spormann A.M."/>
            <person name="Op den Camp H."/>
            <person name="Overmann J."/>
            <person name="Amann R."/>
            <person name="Jetten M.S.M."/>
            <person name="Mascher T."/>
            <person name="Medema M.H."/>
            <person name="Devos D.P."/>
            <person name="Kaster A.-K."/>
            <person name="Ovreas L."/>
            <person name="Rohde M."/>
            <person name="Galperin M.Y."/>
            <person name="Jogler C."/>
        </authorList>
    </citation>
    <scope>NUCLEOTIDE SEQUENCE [LARGE SCALE GENOMIC DNA]</scope>
    <source>
        <strain evidence="4 5">HG15A2</strain>
    </source>
</reference>
<keyword evidence="5" id="KW-1185">Reference proteome</keyword>
<dbReference type="InterPro" id="IPR051262">
    <property type="entry name" value="SMP-30/CGR1_Lactonase"/>
</dbReference>
<name>A0A517MZN7_9BACT</name>
<dbReference type="AlphaFoldDB" id="A0A517MZN7"/>
<dbReference type="OrthoDB" id="272794at2"/>
<evidence type="ECO:0000256" key="1">
    <source>
        <dbReference type="ARBA" id="ARBA00022801"/>
    </source>
</evidence>
<organism evidence="4 5">
    <name type="scientific">Adhaeretor mobilis</name>
    <dbReference type="NCBI Taxonomy" id="1930276"/>
    <lineage>
        <taxon>Bacteria</taxon>
        <taxon>Pseudomonadati</taxon>
        <taxon>Planctomycetota</taxon>
        <taxon>Planctomycetia</taxon>
        <taxon>Pirellulales</taxon>
        <taxon>Lacipirellulaceae</taxon>
        <taxon>Adhaeretor</taxon>
    </lineage>
</organism>
<dbReference type="InterPro" id="IPR013658">
    <property type="entry name" value="SGL"/>
</dbReference>
<dbReference type="Proteomes" id="UP000319852">
    <property type="component" value="Chromosome"/>
</dbReference>
<keyword evidence="1 4" id="KW-0378">Hydrolase</keyword>
<feature type="chain" id="PRO_5021703085" evidence="2">
    <location>
        <begin position="26"/>
        <end position="357"/>
    </location>
</feature>
<keyword evidence="2" id="KW-0732">Signal</keyword>
<dbReference type="EMBL" id="CP036263">
    <property type="protein sequence ID" value="QDT00352.1"/>
    <property type="molecule type" value="Genomic_DNA"/>
</dbReference>
<evidence type="ECO:0000256" key="2">
    <source>
        <dbReference type="SAM" id="SignalP"/>
    </source>
</evidence>
<dbReference type="SUPFAM" id="SSF63829">
    <property type="entry name" value="Calcium-dependent phosphotriesterase"/>
    <property type="match status" value="1"/>
</dbReference>
<dbReference type="GO" id="GO:0004341">
    <property type="term" value="F:gluconolactonase activity"/>
    <property type="evidence" value="ECO:0007669"/>
    <property type="project" value="UniProtKB-EC"/>
</dbReference>
<protein>
    <submittedName>
        <fullName evidence="4">Gluconolactonase</fullName>
        <ecNumber evidence="4">3.1.1.17</ecNumber>
    </submittedName>
</protein>
<dbReference type="EC" id="3.1.1.17" evidence="4"/>
<dbReference type="Pfam" id="PF08450">
    <property type="entry name" value="SGL"/>
    <property type="match status" value="1"/>
</dbReference>
<dbReference type="KEGG" id="amob:HG15A2_36880"/>
<dbReference type="PANTHER" id="PTHR47572">
    <property type="entry name" value="LIPOPROTEIN-RELATED"/>
    <property type="match status" value="1"/>
</dbReference>
<evidence type="ECO:0000313" key="4">
    <source>
        <dbReference type="EMBL" id="QDT00352.1"/>
    </source>
</evidence>
<proteinExistence type="predicted"/>
<gene>
    <name evidence="4" type="primary">gnl</name>
    <name evidence="4" type="ORF">HG15A2_36880</name>
</gene>
<feature type="signal peptide" evidence="2">
    <location>
        <begin position="1"/>
        <end position="25"/>
    </location>
</feature>
<evidence type="ECO:0000259" key="3">
    <source>
        <dbReference type="Pfam" id="PF08450"/>
    </source>
</evidence>
<dbReference type="Gene3D" id="2.120.10.30">
    <property type="entry name" value="TolB, C-terminal domain"/>
    <property type="match status" value="1"/>
</dbReference>
<dbReference type="InterPro" id="IPR011042">
    <property type="entry name" value="6-blade_b-propeller_TolB-like"/>
</dbReference>
<accession>A0A517MZN7</accession>